<organism evidence="2 3">
    <name type="scientific">Selenomonas caprae</name>
    <dbReference type="NCBI Taxonomy" id="2606905"/>
    <lineage>
        <taxon>Bacteria</taxon>
        <taxon>Bacillati</taxon>
        <taxon>Bacillota</taxon>
        <taxon>Negativicutes</taxon>
        <taxon>Selenomonadales</taxon>
        <taxon>Selenomonadaceae</taxon>
        <taxon>Selenomonas</taxon>
    </lineage>
</organism>
<dbReference type="EMBL" id="VTOZ01000017">
    <property type="protein sequence ID" value="TYZ28225.1"/>
    <property type="molecule type" value="Genomic_DNA"/>
</dbReference>
<keyword evidence="3" id="KW-1185">Reference proteome</keyword>
<protein>
    <recommendedName>
        <fullName evidence="1">DUF5780 domain-containing protein</fullName>
    </recommendedName>
</protein>
<dbReference type="Proteomes" id="UP000322783">
    <property type="component" value="Unassembled WGS sequence"/>
</dbReference>
<feature type="domain" description="DUF5780" evidence="1">
    <location>
        <begin position="204"/>
        <end position="288"/>
    </location>
</feature>
<evidence type="ECO:0000259" key="1">
    <source>
        <dbReference type="Pfam" id="PF19092"/>
    </source>
</evidence>
<dbReference type="InterPro" id="IPR043939">
    <property type="entry name" value="DUF5780"/>
</dbReference>
<comment type="caution">
    <text evidence="2">The sequence shown here is derived from an EMBL/GenBank/DDBJ whole genome shotgun (WGS) entry which is preliminary data.</text>
</comment>
<gene>
    <name evidence="2" type="ORF">FZ041_09120</name>
</gene>
<dbReference type="AlphaFoldDB" id="A0A5D6WM82"/>
<accession>A0A5D6WM82</accession>
<proteinExistence type="predicted"/>
<evidence type="ECO:0000313" key="3">
    <source>
        <dbReference type="Proteomes" id="UP000322783"/>
    </source>
</evidence>
<dbReference type="Pfam" id="PF19092">
    <property type="entry name" value="DUF5780"/>
    <property type="match status" value="1"/>
</dbReference>
<reference evidence="2 3" key="1">
    <citation type="submission" date="2019-08" db="EMBL/GenBank/DDBJ databases">
        <title>Selenomonas sp. mPRGC5 and Selenomonas sp. mPRGC8 isolated from ruminal fluid of dairy goat (Capra hircus).</title>
        <authorList>
            <person name="Poothong S."/>
            <person name="Nuengjamnong C."/>
            <person name="Tanasupawat S."/>
        </authorList>
    </citation>
    <scope>NUCLEOTIDE SEQUENCE [LARGE SCALE GENOMIC DNA]</scope>
    <source>
        <strain evidence="3">mPRGC8</strain>
    </source>
</reference>
<evidence type="ECO:0000313" key="2">
    <source>
        <dbReference type="EMBL" id="TYZ28225.1"/>
    </source>
</evidence>
<name>A0A5D6WM82_9FIRM</name>
<sequence>MQTAWKDTALTGQYSMLNIRIPEVKEETPKLFHDSDMQIKAWTARDDSRDVTFTVENAAYDPALHYWINLQGEAENVKAILTGTHMDVQNVTMETATLAGREARKIEFDYAGGHFLAYVTVVDNKDIWAVVLDTSRVKEQEQVQQLIQEMLDNLSVEIQPLDPAKAAEQQQKIAANAPQVALGNLRLAEDSFLHWTYLCLDLQNTNSQRTIDRYRIRVYSYDKNGQIIPKSEKHSGKVYELYEYDKKIPPGQYADENSGWQVNPQAKGIGRYEIVLDSIIYTDGSEWRALEGQEIKTAIDL</sequence>
<dbReference type="RefSeq" id="WP_149189332.1">
    <property type="nucleotide sequence ID" value="NZ_VTOZ01000017.1"/>
</dbReference>